<dbReference type="Proteomes" id="UP000784294">
    <property type="component" value="Unassembled WGS sequence"/>
</dbReference>
<sequence>MRFLGLMVVWTVVIFRDPFVLSSSASVLASVNSSAEWYRKDWPQLLTGRRGH</sequence>
<keyword evidence="2" id="KW-1185">Reference proteome</keyword>
<organism evidence="1 2">
    <name type="scientific">Protopolystoma xenopodis</name>
    <dbReference type="NCBI Taxonomy" id="117903"/>
    <lineage>
        <taxon>Eukaryota</taxon>
        <taxon>Metazoa</taxon>
        <taxon>Spiralia</taxon>
        <taxon>Lophotrochozoa</taxon>
        <taxon>Platyhelminthes</taxon>
        <taxon>Monogenea</taxon>
        <taxon>Polyopisthocotylea</taxon>
        <taxon>Polystomatidea</taxon>
        <taxon>Polystomatidae</taxon>
        <taxon>Protopolystoma</taxon>
    </lineage>
</organism>
<comment type="caution">
    <text evidence="1">The sequence shown here is derived from an EMBL/GenBank/DDBJ whole genome shotgun (WGS) entry which is preliminary data.</text>
</comment>
<evidence type="ECO:0000313" key="1">
    <source>
        <dbReference type="EMBL" id="VEL44464.1"/>
    </source>
</evidence>
<accession>A0A448XTG4</accession>
<dbReference type="EMBL" id="CAAALY010300272">
    <property type="protein sequence ID" value="VEL44464.1"/>
    <property type="molecule type" value="Genomic_DNA"/>
</dbReference>
<reference evidence="1" key="1">
    <citation type="submission" date="2018-11" db="EMBL/GenBank/DDBJ databases">
        <authorList>
            <consortium name="Pathogen Informatics"/>
        </authorList>
    </citation>
    <scope>NUCLEOTIDE SEQUENCE</scope>
</reference>
<protein>
    <submittedName>
        <fullName evidence="1">Uncharacterized protein</fullName>
    </submittedName>
</protein>
<proteinExistence type="predicted"/>
<gene>
    <name evidence="1" type="ORF">PXEA_LOCUS37904</name>
</gene>
<dbReference type="AlphaFoldDB" id="A0A448XTG4"/>
<name>A0A448XTG4_9PLAT</name>
<evidence type="ECO:0000313" key="2">
    <source>
        <dbReference type="Proteomes" id="UP000784294"/>
    </source>
</evidence>